<evidence type="ECO:0000259" key="4">
    <source>
        <dbReference type="PROSITE" id="PS50106"/>
    </source>
</evidence>
<accession>A0A811KIL0</accession>
<feature type="compositionally biased region" description="Polar residues" evidence="1">
    <location>
        <begin position="722"/>
        <end position="733"/>
    </location>
</feature>
<dbReference type="PROSITE" id="PS50106">
    <property type="entry name" value="PDZ"/>
    <property type="match status" value="1"/>
</dbReference>
<dbReference type="CDD" id="cd00201">
    <property type="entry name" value="WW"/>
    <property type="match status" value="1"/>
</dbReference>
<dbReference type="Proteomes" id="UP000783686">
    <property type="component" value="Unassembled WGS sequence"/>
</dbReference>
<feature type="domain" description="PDZ" evidence="4">
    <location>
        <begin position="102"/>
        <end position="182"/>
    </location>
</feature>
<dbReference type="AlphaFoldDB" id="A0A811KIL0"/>
<dbReference type="SMART" id="SM00295">
    <property type="entry name" value="B41"/>
    <property type="match status" value="1"/>
</dbReference>
<name>A0A811KIL0_9BILA</name>
<dbReference type="PROSITE" id="PS50057">
    <property type="entry name" value="FERM_3"/>
    <property type="match status" value="1"/>
</dbReference>
<comment type="caution">
    <text evidence="5">The sequence shown here is derived from an EMBL/GenBank/DDBJ whole genome shotgun (WGS) entry which is preliminary data.</text>
</comment>
<feature type="domain" description="FERM" evidence="3">
    <location>
        <begin position="216"/>
        <end position="545"/>
    </location>
</feature>
<dbReference type="SUPFAM" id="SSF50156">
    <property type="entry name" value="PDZ domain-like"/>
    <property type="match status" value="1"/>
</dbReference>
<proteinExistence type="predicted"/>
<keyword evidence="6" id="KW-1185">Reference proteome</keyword>
<reference evidence="5" key="1">
    <citation type="submission" date="2020-09" db="EMBL/GenBank/DDBJ databases">
        <authorList>
            <person name="Kikuchi T."/>
        </authorList>
    </citation>
    <scope>NUCLEOTIDE SEQUENCE</scope>
    <source>
        <strain evidence="5">SH1</strain>
    </source>
</reference>
<dbReference type="Gene3D" id="2.20.70.10">
    <property type="match status" value="1"/>
</dbReference>
<dbReference type="SMART" id="SM00228">
    <property type="entry name" value="PDZ"/>
    <property type="match status" value="1"/>
</dbReference>
<dbReference type="PANTHER" id="PTHR46221">
    <property type="entry name" value="FERM AND PDZ DOMAIN-CONTAINING PROTEIN FAMILY MEMBER"/>
    <property type="match status" value="1"/>
</dbReference>
<dbReference type="Gene3D" id="1.20.80.10">
    <property type="match status" value="1"/>
</dbReference>
<evidence type="ECO:0000259" key="3">
    <source>
        <dbReference type="PROSITE" id="PS50057"/>
    </source>
</evidence>
<feature type="region of interest" description="Disordered" evidence="1">
    <location>
        <begin position="719"/>
        <end position="741"/>
    </location>
</feature>
<dbReference type="Gene3D" id="2.30.42.10">
    <property type="match status" value="1"/>
</dbReference>
<dbReference type="SUPFAM" id="SSF47031">
    <property type="entry name" value="Second domain of FERM"/>
    <property type="match status" value="1"/>
</dbReference>
<dbReference type="InterPro" id="IPR019749">
    <property type="entry name" value="Band_41_domain"/>
</dbReference>
<evidence type="ECO:0000313" key="5">
    <source>
        <dbReference type="EMBL" id="CAD5215188.1"/>
    </source>
</evidence>
<feature type="domain" description="WW" evidence="2">
    <location>
        <begin position="56"/>
        <end position="89"/>
    </location>
</feature>
<dbReference type="CDD" id="cd14473">
    <property type="entry name" value="FERM_B-lobe"/>
    <property type="match status" value="1"/>
</dbReference>
<dbReference type="EMBL" id="CAJFCW020000003">
    <property type="protein sequence ID" value="CAG9103671.1"/>
    <property type="molecule type" value="Genomic_DNA"/>
</dbReference>
<dbReference type="SUPFAM" id="SSF54236">
    <property type="entry name" value="Ubiquitin-like"/>
    <property type="match status" value="1"/>
</dbReference>
<protein>
    <recommendedName>
        <fullName evidence="7">FERM domain-containing protein</fullName>
    </recommendedName>
</protein>
<dbReference type="InterPro" id="IPR036020">
    <property type="entry name" value="WW_dom_sf"/>
</dbReference>
<sequence length="1171" mass="132353">MAGSLSSQDLYHNSADVRVLERCDRCILSDYRIFYLYGPGKESYWEPPLAAWSCLFGLPYGYERANDEFGTSYYINHIRQETSYEDPRCLSNDLNSEDMPPTARVCQLSRSPDLGFGFVASSEKPVVIQFVTPGGPSDGRLLPNDQILQINGYDVRYSDKNEVVNMIRNTSGVLKLTVAQKSSDSHHNSSRKVRFTERVNVAGSPVELNSLTILPNVFRVYLENGQTKSFKYTANTIVQDVVDAFVTKLNIKEPELFALATEQPITLAPARLKVLRSNCNIEKVIKDTSSSRLRFRLRIVFPTRDVISYSVDDPNGFEYFYHQCVNDFVDGRFVDMRYEACLRLAALHIRQVWFDSKGKVRVDLAKIERDYGLATFLPTIWLEKVRKKEINRHLRFFLRKDDHGFDSLRTLSKQQTKTAEDTSLSKILRIKYVTILSHLPGFGGKSFRVSYKPTNMDMIMQVDPKIGLVVRYPGKTTLPAMTINLDLLESLYIFPDSDTTNMLSLKLSPNVNSTPRNLEFVVEKEDCEDFASYIVGYTKVLCGKDIACQETDAAEKRGSSAPEYRGIHFVCPAGWNYSSDTNQNTEKTVDLAMGPPVYEQAMLLTATYPAEEIKLIDPPQEPEREETPTFIDETSPILSDSTKLTTDGLKSSLRRPSQQQRLKELLIGTASSFWSSAKNKKIRDSLRIHRQRHSIPNGQPATSSNTVAFEDRRWSVAPPHSGYTTIPPSNTENPSRKSSEGRRTLGAIRLIKNSPTLSRFVPLSRKPTYPQQKKALEQVRRAFSLDEERKHVRFDFSCNLIHHPPPSPTPSLDTLAGDVEQRAFVTLKDFDTNQSVEFISATKLLPTSQTFPMDSRGLEFTEDFVPKSYEQNNVCVNPQKPTIRRMSLKEFSGLEASSTQDIPRHNSTIPYASGSPLLQRLHSMSISSQQSNYSAFMDKYNYKRHSSVGIGRISISPGGIRRGSREHLCDPFDKAIDDMNLQLDKVQEHSTISQSMALNNEPLTENLIDVSVIENEENATHILYKIKSRLSKSIDNVPNESPKRRFDVGGEKIYLLQELIKLSSICKTLIKAVSAALEHKDRLQAVSNVVRSTDRVINLCESFLGKSHSVYQSQLLDVKADQMLNSLIDIIKAVFGAFDKPRFSDEAKHLNRVTTSLTASLTQLAQIVPQL</sequence>
<dbReference type="InterPro" id="IPR029071">
    <property type="entry name" value="Ubiquitin-like_domsf"/>
</dbReference>
<dbReference type="EMBL" id="CAJFDH010000003">
    <property type="protein sequence ID" value="CAD5215188.1"/>
    <property type="molecule type" value="Genomic_DNA"/>
</dbReference>
<gene>
    <name evidence="5" type="ORF">BOKJ2_LOCUS5968</name>
</gene>
<evidence type="ECO:0000259" key="2">
    <source>
        <dbReference type="PROSITE" id="PS50020"/>
    </source>
</evidence>
<dbReference type="InterPro" id="IPR036034">
    <property type="entry name" value="PDZ_sf"/>
</dbReference>
<dbReference type="Proteomes" id="UP000614601">
    <property type="component" value="Unassembled WGS sequence"/>
</dbReference>
<dbReference type="InterPro" id="IPR000299">
    <property type="entry name" value="FERM_domain"/>
</dbReference>
<evidence type="ECO:0008006" key="7">
    <source>
        <dbReference type="Google" id="ProtNLM"/>
    </source>
</evidence>
<dbReference type="OrthoDB" id="5859304at2759"/>
<dbReference type="InterPro" id="IPR001478">
    <property type="entry name" value="PDZ"/>
</dbReference>
<dbReference type="SUPFAM" id="SSF51045">
    <property type="entry name" value="WW domain"/>
    <property type="match status" value="1"/>
</dbReference>
<dbReference type="PANTHER" id="PTHR46221:SF3">
    <property type="entry name" value="FERM AND PDZ DOMAIN-CONTAINING PROTEIN 4"/>
    <property type="match status" value="1"/>
</dbReference>
<dbReference type="PROSITE" id="PS50020">
    <property type="entry name" value="WW_DOMAIN_2"/>
    <property type="match status" value="1"/>
</dbReference>
<dbReference type="SMART" id="SM00456">
    <property type="entry name" value="WW"/>
    <property type="match status" value="1"/>
</dbReference>
<dbReference type="InterPro" id="IPR014352">
    <property type="entry name" value="FERM/acyl-CoA-bd_prot_sf"/>
</dbReference>
<dbReference type="InterPro" id="IPR019748">
    <property type="entry name" value="FERM_central"/>
</dbReference>
<dbReference type="InterPro" id="IPR001202">
    <property type="entry name" value="WW_dom"/>
</dbReference>
<dbReference type="InterPro" id="IPR035963">
    <property type="entry name" value="FERM_2"/>
</dbReference>
<organism evidence="5 6">
    <name type="scientific">Bursaphelenchus okinawaensis</name>
    <dbReference type="NCBI Taxonomy" id="465554"/>
    <lineage>
        <taxon>Eukaryota</taxon>
        <taxon>Metazoa</taxon>
        <taxon>Ecdysozoa</taxon>
        <taxon>Nematoda</taxon>
        <taxon>Chromadorea</taxon>
        <taxon>Rhabditida</taxon>
        <taxon>Tylenchina</taxon>
        <taxon>Tylenchomorpha</taxon>
        <taxon>Aphelenchoidea</taxon>
        <taxon>Aphelenchoididae</taxon>
        <taxon>Bursaphelenchus</taxon>
    </lineage>
</organism>
<dbReference type="Pfam" id="PF00595">
    <property type="entry name" value="PDZ"/>
    <property type="match status" value="1"/>
</dbReference>
<evidence type="ECO:0000256" key="1">
    <source>
        <dbReference type="SAM" id="MobiDB-lite"/>
    </source>
</evidence>
<evidence type="ECO:0000313" key="6">
    <source>
        <dbReference type="Proteomes" id="UP000614601"/>
    </source>
</evidence>